<dbReference type="Proteomes" id="UP000054350">
    <property type="component" value="Unassembled WGS sequence"/>
</dbReference>
<accession>A0A0L0T566</accession>
<organism evidence="5 6">
    <name type="scientific">Allomyces macrogynus (strain ATCC 38327)</name>
    <name type="common">Allomyces javanicus var. macrogynus</name>
    <dbReference type="NCBI Taxonomy" id="578462"/>
    <lineage>
        <taxon>Eukaryota</taxon>
        <taxon>Fungi</taxon>
        <taxon>Fungi incertae sedis</taxon>
        <taxon>Blastocladiomycota</taxon>
        <taxon>Blastocladiomycetes</taxon>
        <taxon>Blastocladiales</taxon>
        <taxon>Blastocladiaceae</taxon>
        <taxon>Allomyces</taxon>
    </lineage>
</organism>
<dbReference type="OrthoDB" id="417697at2759"/>
<evidence type="ECO:0000256" key="2">
    <source>
        <dbReference type="ARBA" id="ARBA00022603"/>
    </source>
</evidence>
<proteinExistence type="inferred from homology"/>
<dbReference type="STRING" id="578462.A0A0L0T566"/>
<dbReference type="PIRSF" id="PIRSF037755">
    <property type="entry name" value="Mettl2_prd"/>
    <property type="match status" value="1"/>
</dbReference>
<dbReference type="EMBL" id="GG745361">
    <property type="protein sequence ID" value="KNE69679.1"/>
    <property type="molecule type" value="Genomic_DNA"/>
</dbReference>
<dbReference type="EC" id="2.1.1.-" evidence="4"/>
<gene>
    <name evidence="5" type="ORF">AMAG_14235</name>
</gene>
<sequence length="395" mass="43366">MTAAPPATPASGAATAPTVASTAATSNTLTSTTTTASTGKKTASSVIDVRDRERPFGSRLLEDPTNVFAHNAWDHVEMTAEEKLAAEAKIREHAASKIEDPTDLLDRAHAHWDEFYNRNSSHFFKDRHWLAIEFPEVFGPVGEMRRGTVEGPFTVMEIGCGAGNTVYPLLAEWQKRTKAQAEPTTVAVTKGVAAAPLMATEDAATPSASGEGDAAAVPVGPLHEQLFIHACDFSSSAVQLVKTNPAFDPKHVNAFVFDLTSDTLPPSVPKGSVDMIMLVFCFSALPPAKWKQAMTNIYDLLKPGGMVAFRDYARLDLAQLRMKQGRMIDDNFYMRGDKTLVYFLTPEEIRELVEGHGMEVVQLGLDHRLLVNRARQLRMNRLWLQGKFRKPLTAE</sequence>
<comment type="similarity">
    <text evidence="1 4">Belongs to the methyltransferase superfamily. METL family.</text>
</comment>
<name>A0A0L0T566_ALLM3</name>
<reference evidence="5 6" key="1">
    <citation type="submission" date="2009-11" db="EMBL/GenBank/DDBJ databases">
        <title>Annotation of Allomyces macrogynus ATCC 38327.</title>
        <authorList>
            <consortium name="The Broad Institute Genome Sequencing Platform"/>
            <person name="Russ C."/>
            <person name="Cuomo C."/>
            <person name="Burger G."/>
            <person name="Gray M.W."/>
            <person name="Holland P.W.H."/>
            <person name="King N."/>
            <person name="Lang F.B.F."/>
            <person name="Roger A.J."/>
            <person name="Ruiz-Trillo I."/>
            <person name="Young S.K."/>
            <person name="Zeng Q."/>
            <person name="Gargeya S."/>
            <person name="Fitzgerald M."/>
            <person name="Haas B."/>
            <person name="Abouelleil A."/>
            <person name="Alvarado L."/>
            <person name="Arachchi H.M."/>
            <person name="Berlin A."/>
            <person name="Chapman S.B."/>
            <person name="Gearin G."/>
            <person name="Goldberg J."/>
            <person name="Griggs A."/>
            <person name="Gujja S."/>
            <person name="Hansen M."/>
            <person name="Heiman D."/>
            <person name="Howarth C."/>
            <person name="Larimer J."/>
            <person name="Lui A."/>
            <person name="MacDonald P.J.P."/>
            <person name="McCowen C."/>
            <person name="Montmayeur A."/>
            <person name="Murphy C."/>
            <person name="Neiman D."/>
            <person name="Pearson M."/>
            <person name="Priest M."/>
            <person name="Roberts A."/>
            <person name="Saif S."/>
            <person name="Shea T."/>
            <person name="Sisk P."/>
            <person name="Stolte C."/>
            <person name="Sykes S."/>
            <person name="Wortman J."/>
            <person name="Nusbaum C."/>
            <person name="Birren B."/>
        </authorList>
    </citation>
    <scope>NUCLEOTIDE SEQUENCE [LARGE SCALE GENOMIC DNA]</scope>
    <source>
        <strain evidence="5 6">ATCC 38327</strain>
    </source>
</reference>
<dbReference type="GO" id="GO:0052735">
    <property type="term" value="F:tRNA (cytidine-3-)-methyltransferase activity"/>
    <property type="evidence" value="ECO:0007669"/>
    <property type="project" value="TreeGrafter"/>
</dbReference>
<evidence type="ECO:0000313" key="6">
    <source>
        <dbReference type="Proteomes" id="UP000054350"/>
    </source>
</evidence>
<dbReference type="eggNOG" id="KOG2361">
    <property type="taxonomic scope" value="Eukaryota"/>
</dbReference>
<evidence type="ECO:0000256" key="1">
    <source>
        <dbReference type="ARBA" id="ARBA00009725"/>
    </source>
</evidence>
<evidence type="ECO:0000313" key="5">
    <source>
        <dbReference type="EMBL" id="KNE69679.1"/>
    </source>
</evidence>
<dbReference type="OMA" id="PDRMQSV"/>
<dbReference type="Pfam" id="PF13489">
    <property type="entry name" value="Methyltransf_23"/>
    <property type="match status" value="1"/>
</dbReference>
<reference evidence="6" key="2">
    <citation type="submission" date="2009-11" db="EMBL/GenBank/DDBJ databases">
        <title>The Genome Sequence of Allomyces macrogynus strain ATCC 38327.</title>
        <authorList>
            <consortium name="The Broad Institute Genome Sequencing Platform"/>
            <person name="Russ C."/>
            <person name="Cuomo C."/>
            <person name="Shea T."/>
            <person name="Young S.K."/>
            <person name="Zeng Q."/>
            <person name="Koehrsen M."/>
            <person name="Haas B."/>
            <person name="Borodovsky M."/>
            <person name="Guigo R."/>
            <person name="Alvarado L."/>
            <person name="Berlin A."/>
            <person name="Borenstein D."/>
            <person name="Chen Z."/>
            <person name="Engels R."/>
            <person name="Freedman E."/>
            <person name="Gellesch M."/>
            <person name="Goldberg J."/>
            <person name="Griggs A."/>
            <person name="Gujja S."/>
            <person name="Heiman D."/>
            <person name="Hepburn T."/>
            <person name="Howarth C."/>
            <person name="Jen D."/>
            <person name="Larson L."/>
            <person name="Lewis B."/>
            <person name="Mehta T."/>
            <person name="Park D."/>
            <person name="Pearson M."/>
            <person name="Roberts A."/>
            <person name="Saif S."/>
            <person name="Shenoy N."/>
            <person name="Sisk P."/>
            <person name="Stolte C."/>
            <person name="Sykes S."/>
            <person name="Walk T."/>
            <person name="White J."/>
            <person name="Yandava C."/>
            <person name="Burger G."/>
            <person name="Gray M.W."/>
            <person name="Holland P.W.H."/>
            <person name="King N."/>
            <person name="Lang F.B.F."/>
            <person name="Roger A.J."/>
            <person name="Ruiz-Trillo I."/>
            <person name="Lander E."/>
            <person name="Nusbaum C."/>
        </authorList>
    </citation>
    <scope>NUCLEOTIDE SEQUENCE [LARGE SCALE GENOMIC DNA]</scope>
    <source>
        <strain evidence="6">ATCC 38327</strain>
    </source>
</reference>
<dbReference type="AlphaFoldDB" id="A0A0L0T566"/>
<dbReference type="InterPro" id="IPR026113">
    <property type="entry name" value="METTL2/6/8-like"/>
</dbReference>
<keyword evidence="2 4" id="KW-0489">Methyltransferase</keyword>
<evidence type="ECO:0000256" key="3">
    <source>
        <dbReference type="ARBA" id="ARBA00022679"/>
    </source>
</evidence>
<keyword evidence="3 4" id="KW-0808">Transferase</keyword>
<dbReference type="VEuPathDB" id="FungiDB:AMAG_14235"/>
<protein>
    <recommendedName>
        <fullName evidence="4">tRNA N(3)-methylcytidine methyltransferase</fullName>
        <ecNumber evidence="4">2.1.1.-</ecNumber>
    </recommendedName>
</protein>
<comment type="function">
    <text evidence="4">S-adenosyl-L-methionine-dependent methyltransferase.</text>
</comment>
<dbReference type="PANTHER" id="PTHR22809:SF11">
    <property type="entry name" value="TRNA N(3)-METHYLCYTIDINE METHYLTRANSFERASE METTL2"/>
    <property type="match status" value="1"/>
</dbReference>
<dbReference type="Gene3D" id="3.40.50.150">
    <property type="entry name" value="Vaccinia Virus protein VP39"/>
    <property type="match status" value="1"/>
</dbReference>
<dbReference type="GO" id="GO:0032259">
    <property type="term" value="P:methylation"/>
    <property type="evidence" value="ECO:0007669"/>
    <property type="project" value="UniProtKB-KW"/>
</dbReference>
<dbReference type="CDD" id="cd02440">
    <property type="entry name" value="AdoMet_MTases"/>
    <property type="match status" value="1"/>
</dbReference>
<dbReference type="InterPro" id="IPR029063">
    <property type="entry name" value="SAM-dependent_MTases_sf"/>
</dbReference>
<evidence type="ECO:0000256" key="4">
    <source>
        <dbReference type="PIRNR" id="PIRNR037755"/>
    </source>
</evidence>
<keyword evidence="6" id="KW-1185">Reference proteome</keyword>
<dbReference type="PANTHER" id="PTHR22809">
    <property type="entry name" value="METHYLTRANSFERASE-RELATED"/>
    <property type="match status" value="1"/>
</dbReference>
<dbReference type="SUPFAM" id="SSF53335">
    <property type="entry name" value="S-adenosyl-L-methionine-dependent methyltransferases"/>
    <property type="match status" value="1"/>
</dbReference>